<sequence>MITARCSVNADKCAMLGLTGGGPEHGVRRRTAELRTGLAQGGPARLPRVWRRRRSLADLGFFGGAAPANRLSFGPLPRSAGKPACWERCP</sequence>
<comment type="caution">
    <text evidence="1">The sequence shown here is derived from an EMBL/GenBank/DDBJ whole genome shotgun (WGS) entry which is preliminary data.</text>
</comment>
<proteinExistence type="predicted"/>
<gene>
    <name evidence="1" type="ORF">HPB47_009840</name>
</gene>
<name>A0AC60P137_IXOPE</name>
<accession>A0AC60P137</accession>
<keyword evidence="2" id="KW-1185">Reference proteome</keyword>
<evidence type="ECO:0000313" key="1">
    <source>
        <dbReference type="EMBL" id="KAG0413027.1"/>
    </source>
</evidence>
<protein>
    <submittedName>
        <fullName evidence="1">Uncharacterized protein</fullName>
    </submittedName>
</protein>
<dbReference type="Proteomes" id="UP000805193">
    <property type="component" value="Unassembled WGS sequence"/>
</dbReference>
<evidence type="ECO:0000313" key="2">
    <source>
        <dbReference type="Proteomes" id="UP000805193"/>
    </source>
</evidence>
<organism evidence="1 2">
    <name type="scientific">Ixodes persulcatus</name>
    <name type="common">Taiga tick</name>
    <dbReference type="NCBI Taxonomy" id="34615"/>
    <lineage>
        <taxon>Eukaryota</taxon>
        <taxon>Metazoa</taxon>
        <taxon>Ecdysozoa</taxon>
        <taxon>Arthropoda</taxon>
        <taxon>Chelicerata</taxon>
        <taxon>Arachnida</taxon>
        <taxon>Acari</taxon>
        <taxon>Parasitiformes</taxon>
        <taxon>Ixodida</taxon>
        <taxon>Ixodoidea</taxon>
        <taxon>Ixodidae</taxon>
        <taxon>Ixodinae</taxon>
        <taxon>Ixodes</taxon>
    </lineage>
</organism>
<reference evidence="1 2" key="1">
    <citation type="journal article" date="2020" name="Cell">
        <title>Large-Scale Comparative Analyses of Tick Genomes Elucidate Their Genetic Diversity and Vector Capacities.</title>
        <authorList>
            <consortium name="Tick Genome and Microbiome Consortium (TIGMIC)"/>
            <person name="Jia N."/>
            <person name="Wang J."/>
            <person name="Shi W."/>
            <person name="Du L."/>
            <person name="Sun Y."/>
            <person name="Zhan W."/>
            <person name="Jiang J.F."/>
            <person name="Wang Q."/>
            <person name="Zhang B."/>
            <person name="Ji P."/>
            <person name="Bell-Sakyi L."/>
            <person name="Cui X.M."/>
            <person name="Yuan T.T."/>
            <person name="Jiang B.G."/>
            <person name="Yang W.F."/>
            <person name="Lam T.T."/>
            <person name="Chang Q.C."/>
            <person name="Ding S.J."/>
            <person name="Wang X.J."/>
            <person name="Zhu J.G."/>
            <person name="Ruan X.D."/>
            <person name="Zhao L."/>
            <person name="Wei J.T."/>
            <person name="Ye R.Z."/>
            <person name="Que T.C."/>
            <person name="Du C.H."/>
            <person name="Zhou Y.H."/>
            <person name="Cheng J.X."/>
            <person name="Dai P.F."/>
            <person name="Guo W.B."/>
            <person name="Han X.H."/>
            <person name="Huang E.J."/>
            <person name="Li L.F."/>
            <person name="Wei W."/>
            <person name="Gao Y.C."/>
            <person name="Liu J.Z."/>
            <person name="Shao H.Z."/>
            <person name="Wang X."/>
            <person name="Wang C.C."/>
            <person name="Yang T.C."/>
            <person name="Huo Q.B."/>
            <person name="Li W."/>
            <person name="Chen H.Y."/>
            <person name="Chen S.E."/>
            <person name="Zhou L.G."/>
            <person name="Ni X.B."/>
            <person name="Tian J.H."/>
            <person name="Sheng Y."/>
            <person name="Liu T."/>
            <person name="Pan Y.S."/>
            <person name="Xia L.Y."/>
            <person name="Li J."/>
            <person name="Zhao F."/>
            <person name="Cao W.C."/>
        </authorList>
    </citation>
    <scope>NUCLEOTIDE SEQUENCE [LARGE SCALE GENOMIC DNA]</scope>
    <source>
        <strain evidence="1">Iper-2018</strain>
    </source>
</reference>
<dbReference type="EMBL" id="JABSTQ010011299">
    <property type="protein sequence ID" value="KAG0413027.1"/>
    <property type="molecule type" value="Genomic_DNA"/>
</dbReference>